<feature type="compositionally biased region" description="Polar residues" evidence="1">
    <location>
        <begin position="154"/>
        <end position="164"/>
    </location>
</feature>
<evidence type="ECO:0000313" key="2">
    <source>
        <dbReference type="EMBL" id="KAH9306785.1"/>
    </source>
</evidence>
<evidence type="ECO:0000313" key="3">
    <source>
        <dbReference type="Proteomes" id="UP000824469"/>
    </source>
</evidence>
<gene>
    <name evidence="2" type="ORF">KI387_011189</name>
</gene>
<dbReference type="AlphaFoldDB" id="A0AA38KXH9"/>
<sequence>VYLKKGKAIKQEPFEEEFLLEQPEAPIGPKNIIVLSEDDSEEMKEKEETPMVTVGVENEEQINESLSLMDSSSKYLSEVVPTSPLETSMVQTLSAMSSLALGPIAPSSSSFSWVQPFVDNKKRKLSSQVIVPNFDALAALLGTNPPPPAKKAKTTSMLVTDSQG</sequence>
<dbReference type="EMBL" id="JAHRHJ020000008">
    <property type="protein sequence ID" value="KAH9306785.1"/>
    <property type="molecule type" value="Genomic_DNA"/>
</dbReference>
<comment type="caution">
    <text evidence="2">The sequence shown here is derived from an EMBL/GenBank/DDBJ whole genome shotgun (WGS) entry which is preliminary data.</text>
</comment>
<reference evidence="2 3" key="1">
    <citation type="journal article" date="2021" name="Nat. Plants">
        <title>The Taxus genome provides insights into paclitaxel biosynthesis.</title>
        <authorList>
            <person name="Xiong X."/>
            <person name="Gou J."/>
            <person name="Liao Q."/>
            <person name="Li Y."/>
            <person name="Zhou Q."/>
            <person name="Bi G."/>
            <person name="Li C."/>
            <person name="Du R."/>
            <person name="Wang X."/>
            <person name="Sun T."/>
            <person name="Guo L."/>
            <person name="Liang H."/>
            <person name="Lu P."/>
            <person name="Wu Y."/>
            <person name="Zhang Z."/>
            <person name="Ro D.K."/>
            <person name="Shang Y."/>
            <person name="Huang S."/>
            <person name="Yan J."/>
        </authorList>
    </citation>
    <scope>NUCLEOTIDE SEQUENCE [LARGE SCALE GENOMIC DNA]</scope>
    <source>
        <strain evidence="2">Ta-2019</strain>
    </source>
</reference>
<accession>A0AA38KXH9</accession>
<organism evidence="2 3">
    <name type="scientific">Taxus chinensis</name>
    <name type="common">Chinese yew</name>
    <name type="synonym">Taxus wallichiana var. chinensis</name>
    <dbReference type="NCBI Taxonomy" id="29808"/>
    <lineage>
        <taxon>Eukaryota</taxon>
        <taxon>Viridiplantae</taxon>
        <taxon>Streptophyta</taxon>
        <taxon>Embryophyta</taxon>
        <taxon>Tracheophyta</taxon>
        <taxon>Spermatophyta</taxon>
        <taxon>Pinopsida</taxon>
        <taxon>Pinidae</taxon>
        <taxon>Conifers II</taxon>
        <taxon>Cupressales</taxon>
        <taxon>Taxaceae</taxon>
        <taxon>Taxus</taxon>
    </lineage>
</organism>
<dbReference type="Proteomes" id="UP000824469">
    <property type="component" value="Unassembled WGS sequence"/>
</dbReference>
<evidence type="ECO:0000256" key="1">
    <source>
        <dbReference type="SAM" id="MobiDB-lite"/>
    </source>
</evidence>
<feature type="region of interest" description="Disordered" evidence="1">
    <location>
        <begin position="142"/>
        <end position="164"/>
    </location>
</feature>
<keyword evidence="3" id="KW-1185">Reference proteome</keyword>
<name>A0AA38KXH9_TAXCH</name>
<proteinExistence type="predicted"/>
<feature type="non-terminal residue" evidence="2">
    <location>
        <position position="1"/>
    </location>
</feature>
<protein>
    <submittedName>
        <fullName evidence="2">Uncharacterized protein</fullName>
    </submittedName>
</protein>